<feature type="domain" description="Chitin-binding type-2" evidence="3">
    <location>
        <begin position="45"/>
        <end position="104"/>
    </location>
</feature>
<dbReference type="InterPro" id="IPR052976">
    <property type="entry name" value="Scoloptoxin-like"/>
</dbReference>
<gene>
    <name evidence="4" type="primary">AVEN_226769_1</name>
    <name evidence="4" type="ORF">TNCT_19421</name>
</gene>
<dbReference type="SUPFAM" id="SSF57625">
    <property type="entry name" value="Invertebrate chitin-binding proteins"/>
    <property type="match status" value="1"/>
</dbReference>
<organism evidence="4 5">
    <name type="scientific">Trichonephila clavata</name>
    <name type="common">Joro spider</name>
    <name type="synonym">Nephila clavata</name>
    <dbReference type="NCBI Taxonomy" id="2740835"/>
    <lineage>
        <taxon>Eukaryota</taxon>
        <taxon>Metazoa</taxon>
        <taxon>Ecdysozoa</taxon>
        <taxon>Arthropoda</taxon>
        <taxon>Chelicerata</taxon>
        <taxon>Arachnida</taxon>
        <taxon>Araneae</taxon>
        <taxon>Araneomorphae</taxon>
        <taxon>Entelegynae</taxon>
        <taxon>Araneoidea</taxon>
        <taxon>Nephilidae</taxon>
        <taxon>Trichonephila</taxon>
    </lineage>
</organism>
<dbReference type="Pfam" id="PF01607">
    <property type="entry name" value="CBM_14"/>
    <property type="match status" value="1"/>
</dbReference>
<feature type="compositionally biased region" description="Acidic residues" evidence="1">
    <location>
        <begin position="442"/>
        <end position="455"/>
    </location>
</feature>
<name>A0A8X6LKA8_TRICU</name>
<dbReference type="Proteomes" id="UP000887116">
    <property type="component" value="Unassembled WGS sequence"/>
</dbReference>
<dbReference type="PANTHER" id="PTHR22933:SF43">
    <property type="entry name" value="LP10131P"/>
    <property type="match status" value="1"/>
</dbReference>
<dbReference type="EMBL" id="BMAO01007138">
    <property type="protein sequence ID" value="GFR13901.1"/>
    <property type="molecule type" value="Genomic_DNA"/>
</dbReference>
<evidence type="ECO:0000256" key="1">
    <source>
        <dbReference type="SAM" id="MobiDB-lite"/>
    </source>
</evidence>
<evidence type="ECO:0000256" key="2">
    <source>
        <dbReference type="SAM" id="SignalP"/>
    </source>
</evidence>
<dbReference type="GO" id="GO:0008061">
    <property type="term" value="F:chitin binding"/>
    <property type="evidence" value="ECO:0007669"/>
    <property type="project" value="InterPro"/>
</dbReference>
<dbReference type="Gene3D" id="2.170.140.10">
    <property type="entry name" value="Chitin binding domain"/>
    <property type="match status" value="1"/>
</dbReference>
<dbReference type="SMART" id="SM00494">
    <property type="entry name" value="ChtBD2"/>
    <property type="match status" value="1"/>
</dbReference>
<dbReference type="InterPro" id="IPR002557">
    <property type="entry name" value="Chitin-bd_dom"/>
</dbReference>
<feature type="chain" id="PRO_5036490786" evidence="2">
    <location>
        <begin position="25"/>
        <end position="1071"/>
    </location>
</feature>
<accession>A0A8X6LKA8</accession>
<feature type="region of interest" description="Disordered" evidence="1">
    <location>
        <begin position="428"/>
        <end position="455"/>
    </location>
</feature>
<dbReference type="PROSITE" id="PS50940">
    <property type="entry name" value="CHIT_BIND_II"/>
    <property type="match status" value="1"/>
</dbReference>
<comment type="caution">
    <text evidence="4">The sequence shown here is derived from an EMBL/GenBank/DDBJ whole genome shotgun (WGS) entry which is preliminary data.</text>
</comment>
<dbReference type="PANTHER" id="PTHR22933">
    <property type="entry name" value="FI18007P1-RELATED"/>
    <property type="match status" value="1"/>
</dbReference>
<keyword evidence="5" id="KW-1185">Reference proteome</keyword>
<protein>
    <submittedName>
        <fullName evidence="4">Chitin-binding type-2 domain-containing protein</fullName>
    </submittedName>
</protein>
<proteinExistence type="predicted"/>
<feature type="signal peptide" evidence="2">
    <location>
        <begin position="1"/>
        <end position="24"/>
    </location>
</feature>
<dbReference type="AlphaFoldDB" id="A0A8X6LKA8"/>
<reference evidence="4" key="1">
    <citation type="submission" date="2020-07" db="EMBL/GenBank/DDBJ databases">
        <title>Multicomponent nature underlies the extraordinary mechanical properties of spider dragline silk.</title>
        <authorList>
            <person name="Kono N."/>
            <person name="Nakamura H."/>
            <person name="Mori M."/>
            <person name="Yoshida Y."/>
            <person name="Ohtoshi R."/>
            <person name="Malay A.D."/>
            <person name="Moran D.A.P."/>
            <person name="Tomita M."/>
            <person name="Numata K."/>
            <person name="Arakawa K."/>
        </authorList>
    </citation>
    <scope>NUCLEOTIDE SEQUENCE</scope>
</reference>
<evidence type="ECO:0000313" key="4">
    <source>
        <dbReference type="EMBL" id="GFR13901.1"/>
    </source>
</evidence>
<dbReference type="OrthoDB" id="6432799at2759"/>
<evidence type="ECO:0000313" key="5">
    <source>
        <dbReference type="Proteomes" id="UP000887116"/>
    </source>
</evidence>
<keyword evidence="2" id="KW-0732">Signal</keyword>
<feature type="region of interest" description="Disordered" evidence="1">
    <location>
        <begin position="726"/>
        <end position="746"/>
    </location>
</feature>
<dbReference type="GO" id="GO:0005576">
    <property type="term" value="C:extracellular region"/>
    <property type="evidence" value="ECO:0007669"/>
    <property type="project" value="InterPro"/>
</dbReference>
<dbReference type="InterPro" id="IPR036508">
    <property type="entry name" value="Chitin-bd_dom_sf"/>
</dbReference>
<evidence type="ECO:0000259" key="3">
    <source>
        <dbReference type="PROSITE" id="PS50940"/>
    </source>
</evidence>
<sequence length="1071" mass="122711">MIAPRKILLWIATCTFFLQHVCRAKQIRGIPEVDYPTYYVIPKTSFRCSDQLYNPGFYADIETRCQVFHYCYEHRQESFLCPLGTIFNQPILSCDYWYSSDCSKAVEYYHVNMNQVQEDDTDLGTINPLENQSSSSNVFDKMKHLYEETKTSDTSIPLDDFNNFKKKPSDKLEDLTEEFLGESRIQDYYKNNENNGDLNITPDMLLEMGDEKHPELVRIKIKNSNELNVYEGYESEDYDENEAGEDLVFYDDGMLHIKNSALSRSDTLEKMKPSEHDTNADTEAKSFDNLESKIQESTDSELYKKISEKNGNLITKRPPRRRPVYVIKEYEGKPVELPVQIVKPKRRPIKIGMDSTVQPSMFSESTDSSNIADESTTASAKVFDPNISSSGILGDDSDIDSEQDFALFNELNEKLGDKVLDETLMPGFNQNENIEERKNDNETTDDEYHEDFSGEEDTEIGNMLSNFEENEASSHMGSGDDFDDIESISVFETENPVFFEETDYLTNFRGTSDIIDETNTKNLAADDFLDNTESTNENEYGSAEDIDMVLSTESAEEGPNFVNDYNELGDYIYLTPDELQQLQKNSFQETSAIPDQVAEADREAETFYYYLPDSESESDYPFDHSIGIYPEGMNYNINENLEAEINDDLVDMESIEEQVDSNETLIDVPTHEELEDRRAETSEEQIEEDLSETTAIKSNMGLNHNCKDSQSFCLKDSKDTPENLSDNFPDSNAGISEMFPQTSSTKNPRRKYQVIYEEDKYENLTPEDITFLEMMAETSAPYPEVPAETSHQVIDDGNPDSTALEESEVLQTEIPFNHKNTEKEPIKFNEIDHTEFVNSLDTGKHKVEVFEHGSKIPETELNIEKEKGLNIKDSDQFVFPEQETLISPELVKNEKISTKDSGSAILANSKSKNLNEIPFENIGYKQNLPTKPLKSTQKNPVKIPVSKQGVQKLTKNELNRKPRAMDLHFPINFNPVSAPDLGIVAQKMSYIPTTFLKFKHSTLKPYFSESYYDRDFESSEFFARSGYISEPSKLSKVMEFGKRLLRAKRAKLKIIRKFAERFGRNFYDVSS</sequence>